<evidence type="ECO:0000313" key="1">
    <source>
        <dbReference type="EMBL" id="KAJ8708545.1"/>
    </source>
</evidence>
<accession>A0ACC2Q8P0</accession>
<dbReference type="Proteomes" id="UP001231649">
    <property type="component" value="Chromosome 25"/>
</dbReference>
<protein>
    <submittedName>
        <fullName evidence="1">Uncharacterized protein</fullName>
    </submittedName>
</protein>
<keyword evidence="2" id="KW-1185">Reference proteome</keyword>
<gene>
    <name evidence="1" type="ORF">PYW08_009927</name>
</gene>
<reference evidence="1" key="1">
    <citation type="submission" date="2023-03" db="EMBL/GenBank/DDBJ databases">
        <title>Chromosome-level genomes of two armyworms, Mythimna separata and Mythimna loreyi, provide insights into the biosynthesis and reception of sex pheromones.</title>
        <authorList>
            <person name="Zhao H."/>
        </authorList>
    </citation>
    <scope>NUCLEOTIDE SEQUENCE</scope>
    <source>
        <strain evidence="1">BeijingLab</strain>
    </source>
</reference>
<comment type="caution">
    <text evidence="1">The sequence shown here is derived from an EMBL/GenBank/DDBJ whole genome shotgun (WGS) entry which is preliminary data.</text>
</comment>
<organism evidence="1 2">
    <name type="scientific">Mythimna loreyi</name>
    <dbReference type="NCBI Taxonomy" id="667449"/>
    <lineage>
        <taxon>Eukaryota</taxon>
        <taxon>Metazoa</taxon>
        <taxon>Ecdysozoa</taxon>
        <taxon>Arthropoda</taxon>
        <taxon>Hexapoda</taxon>
        <taxon>Insecta</taxon>
        <taxon>Pterygota</taxon>
        <taxon>Neoptera</taxon>
        <taxon>Endopterygota</taxon>
        <taxon>Lepidoptera</taxon>
        <taxon>Glossata</taxon>
        <taxon>Ditrysia</taxon>
        <taxon>Noctuoidea</taxon>
        <taxon>Noctuidae</taxon>
        <taxon>Noctuinae</taxon>
        <taxon>Hadenini</taxon>
        <taxon>Mythimna</taxon>
    </lineage>
</organism>
<sequence length="574" mass="65578">MTGHWLFFKLMIVLNVGPLSAERCDRASTVLDREGSLGQSGAFPWLGVLHVELRELIATSGVVLINYKHALVNADDVARIPQHIFKSNCRIMFLAARNNSIYVKPASYITHPEYEFTTVNSIAIIQLDLRDGDNFSLTPVCLATAKSFRASRYLHLTGFTHDNEVLEKVIYKIQYLNKKVCDEFYNKTEFSTQKPIPSDYLCGYAPYSSSHCVWDNGMALVSNELGYLYLIGFSIHGPGCAAPARFIDLFPYLYWINSIIGAVSHRPKLVSNIPIHDLYTKSSRRYWVIGHHYEKYPYEVLNPKFLISRPTTKKESYLISFTNEWGEDEDSCTSPTRQIYRDIVTVRAVDKLRGFARYKLSLFDLHQSKCVCVRLTVNCDERSDAILAFKEEINFKEDIELFGTAGDGTPEEIFRYFPNETHKKGGEILSPQFINDHDVLSRKVDNYELYITFNFTGWGKLEFEMLAAKEIYIPETLELANEIIAIISQDKKIRRAKTKVKAKSRKQKAKTEVKSLWGLDDWADNMLAEDKLDIETVVKVHELQNAAPGEPAAQITVVVNMVGWLLAVTLRRML</sequence>
<name>A0ACC2Q8P0_9NEOP</name>
<dbReference type="EMBL" id="CM056801">
    <property type="protein sequence ID" value="KAJ8708545.1"/>
    <property type="molecule type" value="Genomic_DNA"/>
</dbReference>
<proteinExistence type="predicted"/>
<evidence type="ECO:0000313" key="2">
    <source>
        <dbReference type="Proteomes" id="UP001231649"/>
    </source>
</evidence>